<evidence type="ECO:0000256" key="2">
    <source>
        <dbReference type="ARBA" id="ARBA00022448"/>
    </source>
</evidence>
<feature type="domain" description="Major facilitator superfamily (MFS) profile" evidence="7">
    <location>
        <begin position="1"/>
        <end position="388"/>
    </location>
</feature>
<dbReference type="CDD" id="cd17353">
    <property type="entry name" value="MFS_OFA_like"/>
    <property type="match status" value="1"/>
</dbReference>
<proteinExistence type="predicted"/>
<evidence type="ECO:0000256" key="6">
    <source>
        <dbReference type="SAM" id="Phobius"/>
    </source>
</evidence>
<dbReference type="InterPro" id="IPR036259">
    <property type="entry name" value="MFS_trans_sf"/>
</dbReference>
<evidence type="ECO:0000256" key="3">
    <source>
        <dbReference type="ARBA" id="ARBA00022692"/>
    </source>
</evidence>
<feature type="transmembrane region" description="Helical" evidence="6">
    <location>
        <begin position="101"/>
        <end position="120"/>
    </location>
</feature>
<protein>
    <submittedName>
        <fullName evidence="8">OFA family MFS transporter</fullName>
    </submittedName>
</protein>
<evidence type="ECO:0000256" key="5">
    <source>
        <dbReference type="ARBA" id="ARBA00023136"/>
    </source>
</evidence>
<keyword evidence="5 6" id="KW-0472">Membrane</keyword>
<feature type="transmembrane region" description="Helical" evidence="6">
    <location>
        <begin position="334"/>
        <end position="354"/>
    </location>
</feature>
<dbReference type="PANTHER" id="PTHR11360">
    <property type="entry name" value="MONOCARBOXYLATE TRANSPORTER"/>
    <property type="match status" value="1"/>
</dbReference>
<evidence type="ECO:0000313" key="8">
    <source>
        <dbReference type="EMBL" id="MEE6715582.1"/>
    </source>
</evidence>
<dbReference type="InterPro" id="IPR011701">
    <property type="entry name" value="MFS"/>
</dbReference>
<organism evidence="8 9">
    <name type="scientific">Schleiferilactobacillus harbinensis</name>
    <dbReference type="NCBI Taxonomy" id="304207"/>
    <lineage>
        <taxon>Bacteria</taxon>
        <taxon>Bacillati</taxon>
        <taxon>Bacillota</taxon>
        <taxon>Bacilli</taxon>
        <taxon>Lactobacillales</taxon>
        <taxon>Lactobacillaceae</taxon>
        <taxon>Schleiferilactobacillus</taxon>
    </lineage>
</organism>
<keyword evidence="3 6" id="KW-0812">Transmembrane</keyword>
<feature type="transmembrane region" description="Helical" evidence="6">
    <location>
        <begin position="165"/>
        <end position="184"/>
    </location>
</feature>
<dbReference type="EMBL" id="JAQSGK010000016">
    <property type="protein sequence ID" value="MEE6715582.1"/>
    <property type="molecule type" value="Genomic_DNA"/>
</dbReference>
<gene>
    <name evidence="8" type="ORF">PS435_06890</name>
</gene>
<feature type="transmembrane region" description="Helical" evidence="6">
    <location>
        <begin position="75"/>
        <end position="95"/>
    </location>
</feature>
<feature type="transmembrane region" description="Helical" evidence="6">
    <location>
        <begin position="43"/>
        <end position="63"/>
    </location>
</feature>
<sequence>MFNRPLNRWVMLAAHVVINFVLGGVYAFSFFKGPLMAEFHWDPALLALAFSLNMGIIPIPMIIGGKMIDQGHGKAAIIIGGILFSLGFILSGFVHTLPMLLLTYGLLAGFGSGLAFTGNLNNVMKFFPDRKALASGIVLAGVGVGTLLCTELAKFFLAQMSITNSLLWLGIVYLGVLFVTQFFIRSAPAKGSGGIPASPMDQDWRGMLQTARFWILFIILAVGCFAGVVINSASVQIGTEQFGLASGALVVSLVSIFNSIGRVVWGAVADRLGNYRTLTVVYLSMAALMVLLMLGSGAAAFYIGAVGIGFVYAGVLTIFPSLTSQNFGMRNQGMNYGFMYAGFGLGSVISPYVTSAIGAGGSYSPVFMLAIFLLVGGVVMIQVMQRMGQRAINQAKGAEVH</sequence>
<feature type="transmembrane region" description="Helical" evidence="6">
    <location>
        <begin position="132"/>
        <end position="153"/>
    </location>
</feature>
<comment type="subcellular location">
    <subcellularLocation>
        <location evidence="1">Cell membrane</location>
        <topology evidence="1">Multi-pass membrane protein</topology>
    </subcellularLocation>
</comment>
<feature type="transmembrane region" description="Helical" evidence="6">
    <location>
        <begin position="277"/>
        <end position="294"/>
    </location>
</feature>
<keyword evidence="9" id="KW-1185">Reference proteome</keyword>
<dbReference type="PANTHER" id="PTHR11360:SF317">
    <property type="entry name" value="MAJOR FACILITATOR SUPERFAMILY (MFS) PROFILE DOMAIN-CONTAINING PROTEIN-RELATED"/>
    <property type="match status" value="1"/>
</dbReference>
<name>A0ABU7SZ13_9LACO</name>
<keyword evidence="4 6" id="KW-1133">Transmembrane helix</keyword>
<dbReference type="InterPro" id="IPR050327">
    <property type="entry name" value="Proton-linked_MCT"/>
</dbReference>
<feature type="transmembrane region" description="Helical" evidence="6">
    <location>
        <begin position="12"/>
        <end position="31"/>
    </location>
</feature>
<dbReference type="SUPFAM" id="SSF103473">
    <property type="entry name" value="MFS general substrate transporter"/>
    <property type="match status" value="1"/>
</dbReference>
<dbReference type="RefSeq" id="WP_331243613.1">
    <property type="nucleotide sequence ID" value="NZ_JAQSGJ010000016.1"/>
</dbReference>
<dbReference type="InterPro" id="IPR020846">
    <property type="entry name" value="MFS_dom"/>
</dbReference>
<evidence type="ECO:0000256" key="4">
    <source>
        <dbReference type="ARBA" id="ARBA00022989"/>
    </source>
</evidence>
<dbReference type="Pfam" id="PF07690">
    <property type="entry name" value="MFS_1"/>
    <property type="match status" value="1"/>
</dbReference>
<evidence type="ECO:0000313" key="9">
    <source>
        <dbReference type="Proteomes" id="UP001330016"/>
    </source>
</evidence>
<feature type="transmembrane region" description="Helical" evidence="6">
    <location>
        <begin position="300"/>
        <end position="322"/>
    </location>
</feature>
<comment type="caution">
    <text evidence="8">The sequence shown here is derived from an EMBL/GenBank/DDBJ whole genome shotgun (WGS) entry which is preliminary data.</text>
</comment>
<feature type="transmembrane region" description="Helical" evidence="6">
    <location>
        <begin position="242"/>
        <end position="265"/>
    </location>
</feature>
<reference evidence="8 9" key="1">
    <citation type="submission" date="2023-02" db="EMBL/GenBank/DDBJ databases">
        <title>The predominant lactic acid bacteria and yeasts involved in the spontaneous fermentation of millet during the production of the traditional porridge Hausa koko in Ghana.</title>
        <authorList>
            <person name="Atter A."/>
            <person name="Diaz M."/>
        </authorList>
    </citation>
    <scope>NUCLEOTIDE SEQUENCE [LARGE SCALE GENOMIC DNA]</scope>
    <source>
        <strain evidence="8 9">FI11640</strain>
    </source>
</reference>
<feature type="transmembrane region" description="Helical" evidence="6">
    <location>
        <begin position="366"/>
        <end position="384"/>
    </location>
</feature>
<accession>A0ABU7SZ13</accession>
<evidence type="ECO:0000259" key="7">
    <source>
        <dbReference type="PROSITE" id="PS50850"/>
    </source>
</evidence>
<evidence type="ECO:0000256" key="1">
    <source>
        <dbReference type="ARBA" id="ARBA00004651"/>
    </source>
</evidence>
<dbReference type="Gene3D" id="1.20.1250.20">
    <property type="entry name" value="MFS general substrate transporter like domains"/>
    <property type="match status" value="2"/>
</dbReference>
<feature type="transmembrane region" description="Helical" evidence="6">
    <location>
        <begin position="213"/>
        <end position="230"/>
    </location>
</feature>
<dbReference type="PROSITE" id="PS50850">
    <property type="entry name" value="MFS"/>
    <property type="match status" value="1"/>
</dbReference>
<dbReference type="Proteomes" id="UP001330016">
    <property type="component" value="Unassembled WGS sequence"/>
</dbReference>
<keyword evidence="2" id="KW-0813">Transport</keyword>